<feature type="transmembrane region" description="Helical" evidence="1">
    <location>
        <begin position="6"/>
        <end position="22"/>
    </location>
</feature>
<reference evidence="2 3" key="1">
    <citation type="submission" date="2012-12" db="EMBL/GenBank/DDBJ databases">
        <title>Novel taxa of Listeriaceae from agricultural environments in the United States.</title>
        <authorList>
            <person name="den Bakker H.C."/>
            <person name="Allred A."/>
            <person name="Warchocki S."/>
            <person name="Wright E.M."/>
            <person name="Burrell A."/>
            <person name="Nightingale K.K."/>
            <person name="Kephart D."/>
            <person name="Wiedmann M."/>
        </authorList>
    </citation>
    <scope>NUCLEOTIDE SEQUENCE [LARGE SCALE GENOMIC DNA]</scope>
    <source>
        <strain evidence="2 3">FSL S10-1203</strain>
    </source>
</reference>
<keyword evidence="1" id="KW-0812">Transmembrane</keyword>
<sequence>MVTLLIIFIIFTMLVHLTVFFYQKAIEKEKGIQHERKPLINHIFTDEFLQARREKQAKKVPKC</sequence>
<comment type="caution">
    <text evidence="2">The sequence shown here is derived from an EMBL/GenBank/DDBJ whole genome shotgun (WGS) entry which is preliminary data.</text>
</comment>
<dbReference type="AlphaFoldDB" id="W7DRM2"/>
<protein>
    <submittedName>
        <fullName evidence="2">Uncharacterized protein</fullName>
    </submittedName>
</protein>
<dbReference type="Proteomes" id="UP000019241">
    <property type="component" value="Unassembled WGS sequence"/>
</dbReference>
<dbReference type="EMBL" id="AODM01000062">
    <property type="protein sequence ID" value="EUJ47987.1"/>
    <property type="molecule type" value="Genomic_DNA"/>
</dbReference>
<proteinExistence type="predicted"/>
<dbReference type="PATRIC" id="fig|1265822.4.peg.3602"/>
<evidence type="ECO:0000256" key="1">
    <source>
        <dbReference type="SAM" id="Phobius"/>
    </source>
</evidence>
<accession>W7DRM2</accession>
<gene>
    <name evidence="2" type="ORF">MCOL2_17727</name>
</gene>
<name>W7DRM2_9LIST</name>
<evidence type="ECO:0000313" key="2">
    <source>
        <dbReference type="EMBL" id="EUJ47987.1"/>
    </source>
</evidence>
<organism evidence="2 3">
    <name type="scientific">Listeria fleischmannii FSL S10-1203</name>
    <dbReference type="NCBI Taxonomy" id="1265822"/>
    <lineage>
        <taxon>Bacteria</taxon>
        <taxon>Bacillati</taxon>
        <taxon>Bacillota</taxon>
        <taxon>Bacilli</taxon>
        <taxon>Bacillales</taxon>
        <taxon>Listeriaceae</taxon>
        <taxon>Listeria</taxon>
    </lineage>
</organism>
<dbReference type="RefSeq" id="WP_036064801.1">
    <property type="nucleotide sequence ID" value="NZ_AODM01000062.1"/>
</dbReference>
<evidence type="ECO:0000313" key="3">
    <source>
        <dbReference type="Proteomes" id="UP000019241"/>
    </source>
</evidence>
<keyword evidence="1" id="KW-1133">Transmembrane helix</keyword>
<keyword evidence="1" id="KW-0472">Membrane</keyword>